<dbReference type="Proteomes" id="UP001246610">
    <property type="component" value="Segment"/>
</dbReference>
<feature type="transmembrane region" description="Helical" evidence="20">
    <location>
        <begin position="30"/>
        <end position="52"/>
    </location>
</feature>
<dbReference type="Gene3D" id="2.120.10.10">
    <property type="match status" value="1"/>
</dbReference>
<keyword evidence="16" id="KW-1160">Virus entry into host cell</keyword>
<evidence type="ECO:0000256" key="20">
    <source>
        <dbReference type="SAM" id="Phobius"/>
    </source>
</evidence>
<reference evidence="21" key="1">
    <citation type="submission" date="2021-05" db="EMBL/GenBank/DDBJ databases">
        <title>Comparation of mammalian active virome structures and with host-virus interactions in sympatric communities.</title>
        <authorList>
            <person name="Tan Z."/>
            <person name="Nie F.-Y."/>
            <person name="Zhang Y.-Z."/>
        </authorList>
    </citation>
    <scope>NUCLEOTIDE SEQUENCE</scope>
    <source>
        <strain evidence="21">WFB_Rpear</strain>
    </source>
</reference>
<dbReference type="InterPro" id="IPR016285">
    <property type="entry name" value="Hemagglutn-neuramid"/>
</dbReference>
<dbReference type="SUPFAM" id="SSF50939">
    <property type="entry name" value="Sialidases"/>
    <property type="match status" value="1"/>
</dbReference>
<evidence type="ECO:0000256" key="1">
    <source>
        <dbReference type="ARBA" id="ARBA00004208"/>
    </source>
</evidence>
<dbReference type="GO" id="GO:0020002">
    <property type="term" value="C:host cell plasma membrane"/>
    <property type="evidence" value="ECO:0007669"/>
    <property type="project" value="UniProtKB-SubCell"/>
</dbReference>
<keyword evidence="10" id="KW-1043">Host membrane</keyword>
<keyword evidence="4" id="KW-1032">Host cell membrane</keyword>
<evidence type="ECO:0000256" key="7">
    <source>
        <dbReference type="ARBA" id="ARBA00022692"/>
    </source>
</evidence>
<keyword evidence="8" id="KW-1161">Viral attachment to host cell</keyword>
<evidence type="ECO:0000313" key="21">
    <source>
        <dbReference type="EMBL" id="UBB42385.1"/>
    </source>
</evidence>
<dbReference type="GO" id="GO:0055036">
    <property type="term" value="C:virion membrane"/>
    <property type="evidence" value="ECO:0007669"/>
    <property type="project" value="UniProtKB-SubCell"/>
</dbReference>
<feature type="disulfide bond" evidence="17">
    <location>
        <begin position="536"/>
        <end position="545"/>
    </location>
</feature>
<evidence type="ECO:0000256" key="2">
    <source>
        <dbReference type="ARBA" id="ARBA00004336"/>
    </source>
</evidence>
<dbReference type="GO" id="GO:0046718">
    <property type="term" value="P:symbiont entry into host cell"/>
    <property type="evidence" value="ECO:0007669"/>
    <property type="project" value="UniProtKB-KW"/>
</dbReference>
<dbReference type="GO" id="GO:0046789">
    <property type="term" value="F:host cell surface receptor binding"/>
    <property type="evidence" value="ECO:0007669"/>
    <property type="project" value="InterPro"/>
</dbReference>
<dbReference type="GO" id="GO:0004308">
    <property type="term" value="F:exo-alpha-sialidase activity"/>
    <property type="evidence" value="ECO:0007669"/>
    <property type="project" value="InterPro"/>
</dbReference>
<evidence type="ECO:0000256" key="9">
    <source>
        <dbReference type="ARBA" id="ARBA00022844"/>
    </source>
</evidence>
<evidence type="ECO:0000256" key="4">
    <source>
        <dbReference type="ARBA" id="ARBA00022511"/>
    </source>
</evidence>
<feature type="disulfide bond" evidence="17">
    <location>
        <begin position="464"/>
        <end position="474"/>
    </location>
</feature>
<keyword evidence="17" id="KW-1015">Disulfide bond</keyword>
<evidence type="ECO:0000256" key="17">
    <source>
        <dbReference type="PIRSR" id="PIRSR001072-2"/>
    </source>
</evidence>
<evidence type="ECO:0000256" key="6">
    <source>
        <dbReference type="ARBA" id="ARBA00022581"/>
    </source>
</evidence>
<feature type="transmembrane region" description="Helical" evidence="20">
    <location>
        <begin position="316"/>
        <end position="341"/>
    </location>
</feature>
<keyword evidence="14 20" id="KW-0472">Membrane</keyword>
<keyword evidence="7 20" id="KW-0812">Transmembrane</keyword>
<evidence type="ECO:0000256" key="3">
    <source>
        <dbReference type="ARBA" id="ARBA00007701"/>
    </source>
</evidence>
<evidence type="ECO:0000256" key="11">
    <source>
        <dbReference type="ARBA" id="ARBA00022879"/>
    </source>
</evidence>
<comment type="similarity">
    <text evidence="3 18">Belongs to the paramyxoviruses hemagglutinin-neuraminidase family.</text>
</comment>
<keyword evidence="22" id="KW-1185">Reference proteome</keyword>
<sequence>MAAGASANYFNQSQTTSKSQNSTKPKVEYIQSWGTTCFSILSFLSLLVLLILNITTLIKTYNNSDNSDKCLEFYKAVSDKVENVYEDISVELKPQLNVISKATSYSLPSMINAAETSIVSEISKACSSAGSAVNSSCPQLPRMFHASQVSLLDRKYTNKCIQDGGSISIPDDLIFENYPSFIPSPTTPHGCASIPSFSLSNSIFSYTQTVDISGCVDTPRSFQTWILGYIGTSPFNTPEPRINKLWDMGNNYPRKSCSTVAGSDYAWMGCTLKYIKDINDYANPGINQVYLAYQDIYGNRREWIYNGESINFDKKYAAFSFAIGSGIIIDGWVYFLAYGGLLDPEPGDVMCRLDNCPGKTQEDCNTYSKIPYYSNRQMVNAVLFFQDNANVRPRITVHTIPPSQNWQGTEGRLYYDEASDKIYIYTKSAGWHSSLQIGFVYRSFPFNITWVDYPTLSRPGGAPCGNDSSCPQQCITGVYTDVFPLTSDLKLVITASLLSKNTNTNPAIISATPDEITGKKIIYDSNQQARYTTTTCFGYEIDIWCLSIMDIAQSNNNDYFPIPFLYKLDVDCNKNDWWSKIRNNQYLNGLFSMAFGSSKTTTPAQTSHGPLAVPPLLNTSSSDP</sequence>
<evidence type="ECO:0000256" key="5">
    <source>
        <dbReference type="ARBA" id="ARBA00022546"/>
    </source>
</evidence>
<dbReference type="InterPro" id="IPR000665">
    <property type="entry name" value="Hemagglutn/HN"/>
</dbReference>
<dbReference type="InterPro" id="IPR036278">
    <property type="entry name" value="Sialidase_sf"/>
</dbReference>
<dbReference type="GO" id="GO:0019031">
    <property type="term" value="C:viral envelope"/>
    <property type="evidence" value="ECO:0007669"/>
    <property type="project" value="UniProtKB-KW"/>
</dbReference>
<comment type="subcellular location">
    <subcellularLocation>
        <location evidence="2">Host cell membrane</location>
        <topology evidence="2">Single-pass type II membrane protein</topology>
    </subcellularLocation>
    <subcellularLocation>
        <location evidence="1">Virion membrane</location>
        <topology evidence="1">Single-pass type II membrane protein</topology>
    </subcellularLocation>
</comment>
<feature type="disulfide bond" evidence="17">
    <location>
        <begin position="257"/>
        <end position="270"/>
    </location>
</feature>
<feature type="region of interest" description="Disordered" evidence="19">
    <location>
        <begin position="601"/>
        <end position="624"/>
    </location>
</feature>
<keyword evidence="11 18" id="KW-0261">Viral envelope protein</keyword>
<evidence type="ECO:0000256" key="15">
    <source>
        <dbReference type="ARBA" id="ARBA00023180"/>
    </source>
</evidence>
<evidence type="ECO:0000256" key="10">
    <source>
        <dbReference type="ARBA" id="ARBA00022870"/>
    </source>
</evidence>
<evidence type="ECO:0000256" key="13">
    <source>
        <dbReference type="ARBA" id="ARBA00022989"/>
    </source>
</evidence>
<keyword evidence="9" id="KW-0946">Virion</keyword>
<evidence type="ECO:0000256" key="19">
    <source>
        <dbReference type="SAM" id="MobiDB-lite"/>
    </source>
</evidence>
<dbReference type="PIRSF" id="PIRSF001072">
    <property type="entry name" value="Hemagglut-neuramid_paramyxoV"/>
    <property type="match status" value="1"/>
</dbReference>
<proteinExistence type="inferred from homology"/>
<evidence type="ECO:0000256" key="18">
    <source>
        <dbReference type="RuleBase" id="RU004216"/>
    </source>
</evidence>
<accession>A0AAE8XSF0</accession>
<evidence type="ECO:0000256" key="12">
    <source>
        <dbReference type="ARBA" id="ARBA00022968"/>
    </source>
</evidence>
<evidence type="ECO:0000256" key="16">
    <source>
        <dbReference type="ARBA" id="ARBA00023296"/>
    </source>
</evidence>
<dbReference type="Pfam" id="PF00423">
    <property type="entry name" value="HN"/>
    <property type="match status" value="1"/>
</dbReference>
<keyword evidence="12" id="KW-0735">Signal-anchor</keyword>
<keyword evidence="15" id="KW-0325">Glycoprotein</keyword>
<keyword evidence="6" id="KW-0945">Host-virus interaction</keyword>
<keyword evidence="13 20" id="KW-1133">Transmembrane helix</keyword>
<dbReference type="GO" id="GO:0019062">
    <property type="term" value="P:virion attachment to host cell"/>
    <property type="evidence" value="ECO:0007669"/>
    <property type="project" value="UniProtKB-KW"/>
</dbReference>
<evidence type="ECO:0000256" key="14">
    <source>
        <dbReference type="ARBA" id="ARBA00023136"/>
    </source>
</evidence>
<evidence type="ECO:0000256" key="8">
    <source>
        <dbReference type="ARBA" id="ARBA00022804"/>
    </source>
</evidence>
<evidence type="ECO:0000313" key="22">
    <source>
        <dbReference type="Proteomes" id="UP001246610"/>
    </source>
</evidence>
<dbReference type="EMBL" id="MZ328290">
    <property type="protein sequence ID" value="UBB42385.1"/>
    <property type="molecule type" value="Viral_cRNA"/>
</dbReference>
<feature type="disulfide bond" evidence="17">
    <location>
        <begin position="191"/>
        <end position="215"/>
    </location>
</feature>
<protein>
    <submittedName>
        <fullName evidence="21">Attachment glycoprotein</fullName>
    </submittedName>
</protein>
<name>A0AAE8XSF0_9MONO</name>
<organism evidence="21 22">
    <name type="scientific">Wufeng Rhinolophus pearsonii paramyxovirus 1</name>
    <dbReference type="NCBI Taxonomy" id="2877502"/>
    <lineage>
        <taxon>Viruses</taxon>
        <taxon>Riboviria</taxon>
        <taxon>Orthornavirae</taxon>
        <taxon>Negarnaviricota</taxon>
        <taxon>Haploviricotina</taxon>
        <taxon>Monjiviricetes</taxon>
        <taxon>Mononegavirales</taxon>
        <taxon>Paramyxoviridae</taxon>
        <taxon>Orthoparamyxovirinae</taxon>
        <taxon>Parajeilongvirus</taxon>
        <taxon>Parajeilongvirus rhinolophi</taxon>
    </lineage>
</organism>
<keyword evidence="5 18" id="KW-0348">Hemagglutinin</keyword>